<evidence type="ECO:0000313" key="6">
    <source>
        <dbReference type="EMBL" id="MBC1562424.1"/>
    </source>
</evidence>
<keyword evidence="11" id="KW-1185">Reference proteome</keyword>
<evidence type="ECO:0000313" key="9">
    <source>
        <dbReference type="EMBL" id="MBC2175640.1"/>
    </source>
</evidence>
<organism evidence="2 11">
    <name type="scientific">Listeria booriae</name>
    <dbReference type="NCBI Taxonomy" id="1552123"/>
    <lineage>
        <taxon>Bacteria</taxon>
        <taxon>Bacillati</taxon>
        <taxon>Bacillota</taxon>
        <taxon>Bacilli</taxon>
        <taxon>Bacillales</taxon>
        <taxon>Listeriaceae</taxon>
        <taxon>Listeria</taxon>
    </lineage>
</organism>
<evidence type="ECO:0000313" key="2">
    <source>
        <dbReference type="EMBL" id="KGL44566.1"/>
    </source>
</evidence>
<dbReference type="AlphaFoldDB" id="A0A099WIR3"/>
<dbReference type="Proteomes" id="UP000546244">
    <property type="component" value="Unassembled WGS sequence"/>
</dbReference>
<dbReference type="Proteomes" id="UP000543379">
    <property type="component" value="Unassembled WGS sequence"/>
</dbReference>
<dbReference type="EMBL" id="JAAROV010000003">
    <property type="protein sequence ID" value="MBC1317173.1"/>
    <property type="molecule type" value="Genomic_DNA"/>
</dbReference>
<evidence type="ECO:0000313" key="19">
    <source>
        <dbReference type="Proteomes" id="UP000547643"/>
    </source>
</evidence>
<comment type="caution">
    <text evidence="2">The sequence shown here is derived from an EMBL/GenBank/DDBJ whole genome shotgun (WGS) entry which is preliminary data.</text>
</comment>
<dbReference type="GeneID" id="58716023"/>
<evidence type="ECO:0000313" key="7">
    <source>
        <dbReference type="EMBL" id="MBC1779529.1"/>
    </source>
</evidence>
<dbReference type="EMBL" id="JAARUV010000004">
    <property type="protein sequence ID" value="MBC1779529.1"/>
    <property type="molecule type" value="Genomic_DNA"/>
</dbReference>
<dbReference type="EMBL" id="JAARYD010000002">
    <property type="protein sequence ID" value="MBC2175640.1"/>
    <property type="molecule type" value="Genomic_DNA"/>
</dbReference>
<evidence type="ECO:0000313" key="8">
    <source>
        <dbReference type="EMBL" id="MBC2003401.1"/>
    </source>
</evidence>
<dbReference type="Proteomes" id="UP000541955">
    <property type="component" value="Unassembled WGS sequence"/>
</dbReference>
<evidence type="ECO:0000313" key="10">
    <source>
        <dbReference type="EMBL" id="MBC2370441.1"/>
    </source>
</evidence>
<dbReference type="Proteomes" id="UP000029844">
    <property type="component" value="Unassembled WGS sequence"/>
</dbReference>
<dbReference type="Proteomes" id="UP000546806">
    <property type="component" value="Unassembled WGS sequence"/>
</dbReference>
<evidence type="ECO:0000313" key="16">
    <source>
        <dbReference type="Proteomes" id="UP000543379"/>
    </source>
</evidence>
<evidence type="ECO:0000313" key="12">
    <source>
        <dbReference type="Proteomes" id="UP000532866"/>
    </source>
</evidence>
<evidence type="ECO:0000313" key="11">
    <source>
        <dbReference type="Proteomes" id="UP000029844"/>
    </source>
</evidence>
<evidence type="ECO:0000313" key="4">
    <source>
        <dbReference type="EMBL" id="MBC1332064.1"/>
    </source>
</evidence>
<keyword evidence="1" id="KW-0732">Signal</keyword>
<feature type="chain" id="PRO_5044364532" evidence="1">
    <location>
        <begin position="24"/>
        <end position="69"/>
    </location>
</feature>
<dbReference type="OrthoDB" id="2361977at2"/>
<dbReference type="EMBL" id="JAASTX010000002">
    <property type="protein sequence ID" value="MBC1490716.1"/>
    <property type="molecule type" value="Genomic_DNA"/>
</dbReference>
<sequence length="69" mass="7623">MKKKIGYGLLCFVIALGASILLTQPSVKDTANDLKTNYIDATSTEKMSNPLDTLIQDQKDWFIEKLSGS</sequence>
<dbReference type="RefSeq" id="WP_036083322.1">
    <property type="nucleotide sequence ID" value="NZ_CBCSHQ010000008.1"/>
</dbReference>
<name>A0A099WIR3_9LIST</name>
<evidence type="ECO:0000313" key="15">
    <source>
        <dbReference type="Proteomes" id="UP000541955"/>
    </source>
</evidence>
<accession>A0A099WIR3</accession>
<dbReference type="EMBL" id="JAARRW010000003">
    <property type="protein sequence ID" value="MBC1562424.1"/>
    <property type="molecule type" value="Genomic_DNA"/>
</dbReference>
<evidence type="ECO:0000313" key="3">
    <source>
        <dbReference type="EMBL" id="MBC1317173.1"/>
    </source>
</evidence>
<gene>
    <name evidence="2" type="ORF">EP57_00995</name>
    <name evidence="4" type="ORF">HB759_08960</name>
    <name evidence="3" type="ORF">HB811_10335</name>
    <name evidence="6" type="ORF">HB902_10100</name>
    <name evidence="10" type="ORF">HBP98_00320</name>
    <name evidence="7" type="ORF">HCA46_11835</name>
    <name evidence="8" type="ORF">HCA78_06465</name>
    <name evidence="9" type="ORF">HCB27_03355</name>
    <name evidence="5" type="ORF">HCI99_02640</name>
</gene>
<dbReference type="Proteomes" id="UP000541735">
    <property type="component" value="Unassembled WGS sequence"/>
</dbReference>
<dbReference type="EMBL" id="JAARMV010000001">
    <property type="protein sequence ID" value="MBC2370441.1"/>
    <property type="molecule type" value="Genomic_DNA"/>
</dbReference>
<protein>
    <submittedName>
        <fullName evidence="2">Uncharacterized protein</fullName>
    </submittedName>
</protein>
<dbReference type="eggNOG" id="ENOG502ZQWM">
    <property type="taxonomic scope" value="Bacteria"/>
</dbReference>
<evidence type="ECO:0000313" key="13">
    <source>
        <dbReference type="Proteomes" id="UP000533953"/>
    </source>
</evidence>
<evidence type="ECO:0000256" key="1">
    <source>
        <dbReference type="SAM" id="SignalP"/>
    </source>
</evidence>
<dbReference type="EMBL" id="JAARWW010000002">
    <property type="protein sequence ID" value="MBC2003401.1"/>
    <property type="molecule type" value="Genomic_DNA"/>
</dbReference>
<evidence type="ECO:0000313" key="18">
    <source>
        <dbReference type="Proteomes" id="UP000546806"/>
    </source>
</evidence>
<dbReference type="EMBL" id="JAAROL010000003">
    <property type="protein sequence ID" value="MBC1332064.1"/>
    <property type="molecule type" value="Genomic_DNA"/>
</dbReference>
<dbReference type="EMBL" id="JNFA01000002">
    <property type="protein sequence ID" value="KGL44566.1"/>
    <property type="molecule type" value="Genomic_DNA"/>
</dbReference>
<proteinExistence type="predicted"/>
<reference evidence="2 11" key="1">
    <citation type="submission" date="2014-05" db="EMBL/GenBank/DDBJ databases">
        <title>Novel Listeriaceae from food processing environments.</title>
        <authorList>
            <person name="den Bakker H.C."/>
        </authorList>
    </citation>
    <scope>NUCLEOTIDE SEQUENCE [LARGE SCALE GENOMIC DNA]</scope>
    <source>
        <strain evidence="2 11">FSL A5-0281</strain>
    </source>
</reference>
<evidence type="ECO:0000313" key="14">
    <source>
        <dbReference type="Proteomes" id="UP000541735"/>
    </source>
</evidence>
<feature type="signal peptide" evidence="1">
    <location>
        <begin position="1"/>
        <end position="23"/>
    </location>
</feature>
<dbReference type="Proteomes" id="UP000532866">
    <property type="component" value="Unassembled WGS sequence"/>
</dbReference>
<reference evidence="12 13" key="2">
    <citation type="submission" date="2020-03" db="EMBL/GenBank/DDBJ databases">
        <title>Soil Listeria distribution.</title>
        <authorList>
            <person name="Liao J."/>
            <person name="Wiedmann M."/>
        </authorList>
    </citation>
    <scope>NUCLEOTIDE SEQUENCE [LARGE SCALE GENOMIC DNA]</scope>
    <source>
        <strain evidence="9 14">FSL L7-0259</strain>
        <strain evidence="8 18">FSL L7-0435</strain>
        <strain evidence="7 19">FSL L7-1017</strain>
        <strain evidence="6 15">FSL L7-1387</strain>
        <strain evidence="5 13">FSL L7-1547</strain>
        <strain evidence="3 16">FSL L7-1816</strain>
        <strain evidence="4 12">FSL L7-1833</strain>
        <strain evidence="10 17">FSL L7-1850</strain>
    </source>
</reference>
<evidence type="ECO:0000313" key="5">
    <source>
        <dbReference type="EMBL" id="MBC1490716.1"/>
    </source>
</evidence>
<dbReference type="Proteomes" id="UP000547643">
    <property type="component" value="Unassembled WGS sequence"/>
</dbReference>
<evidence type="ECO:0000313" key="17">
    <source>
        <dbReference type="Proteomes" id="UP000546244"/>
    </source>
</evidence>
<dbReference type="Proteomes" id="UP000533953">
    <property type="component" value="Unassembled WGS sequence"/>
</dbReference>